<proteinExistence type="predicted"/>
<sequence length="32" mass="3704">MKINIIYESHFDNGKKIVDGLSKILRSKNQDV</sequence>
<name>X1C474_9ZZZZ</name>
<organism evidence="1">
    <name type="scientific">marine sediment metagenome</name>
    <dbReference type="NCBI Taxonomy" id="412755"/>
    <lineage>
        <taxon>unclassified sequences</taxon>
        <taxon>metagenomes</taxon>
        <taxon>ecological metagenomes</taxon>
    </lineage>
</organism>
<reference evidence="1" key="1">
    <citation type="journal article" date="2014" name="Front. Microbiol.">
        <title>High frequency of phylogenetically diverse reductive dehalogenase-homologous genes in deep subseafloor sedimentary metagenomes.</title>
        <authorList>
            <person name="Kawai M."/>
            <person name="Futagami T."/>
            <person name="Toyoda A."/>
            <person name="Takaki Y."/>
            <person name="Nishi S."/>
            <person name="Hori S."/>
            <person name="Arai W."/>
            <person name="Tsubouchi T."/>
            <person name="Morono Y."/>
            <person name="Uchiyama I."/>
            <person name="Ito T."/>
            <person name="Fujiyama A."/>
            <person name="Inagaki F."/>
            <person name="Takami H."/>
        </authorList>
    </citation>
    <scope>NUCLEOTIDE SEQUENCE</scope>
    <source>
        <strain evidence="1">Expedition CK06-06</strain>
    </source>
</reference>
<evidence type="ECO:0008006" key="2">
    <source>
        <dbReference type="Google" id="ProtNLM"/>
    </source>
</evidence>
<dbReference type="AlphaFoldDB" id="X1C474"/>
<feature type="non-terminal residue" evidence="1">
    <location>
        <position position="32"/>
    </location>
</feature>
<protein>
    <recommendedName>
        <fullName evidence="2">Flavodoxin-like domain-containing protein</fullName>
    </recommendedName>
</protein>
<evidence type="ECO:0000313" key="1">
    <source>
        <dbReference type="EMBL" id="GAG79171.1"/>
    </source>
</evidence>
<accession>X1C474</accession>
<dbReference type="EMBL" id="BART01009647">
    <property type="protein sequence ID" value="GAG79171.1"/>
    <property type="molecule type" value="Genomic_DNA"/>
</dbReference>
<gene>
    <name evidence="1" type="ORF">S01H4_21323</name>
</gene>
<comment type="caution">
    <text evidence="1">The sequence shown here is derived from an EMBL/GenBank/DDBJ whole genome shotgun (WGS) entry which is preliminary data.</text>
</comment>